<dbReference type="GO" id="GO:0016787">
    <property type="term" value="F:hydrolase activity"/>
    <property type="evidence" value="ECO:0007669"/>
    <property type="project" value="UniProtKB-KW"/>
</dbReference>
<dbReference type="GO" id="GO:0019748">
    <property type="term" value="P:secondary metabolic process"/>
    <property type="evidence" value="ECO:0007669"/>
    <property type="project" value="TreeGrafter"/>
</dbReference>
<comment type="caution">
    <text evidence="3">The sequence shown here is derived from an EMBL/GenBank/DDBJ whole genome shotgun (WGS) entry which is preliminary data.</text>
</comment>
<dbReference type="InterPro" id="IPR032465">
    <property type="entry name" value="ACMSD"/>
</dbReference>
<protein>
    <submittedName>
        <fullName evidence="3">Amidohydrolase</fullName>
    </submittedName>
</protein>
<dbReference type="Gene3D" id="3.20.20.140">
    <property type="entry name" value="Metal-dependent hydrolases"/>
    <property type="match status" value="1"/>
</dbReference>
<feature type="domain" description="Amidohydrolase-related" evidence="2">
    <location>
        <begin position="67"/>
        <end position="332"/>
    </location>
</feature>
<keyword evidence="4" id="KW-1185">Reference proteome</keyword>
<dbReference type="SUPFAM" id="SSF51556">
    <property type="entry name" value="Metallo-dependent hydrolases"/>
    <property type="match status" value="1"/>
</dbReference>
<reference evidence="3 4" key="1">
    <citation type="submission" date="2018-01" db="EMBL/GenBank/DDBJ databases">
        <title>Draft genome sequence of Nonomuraea sp. KC333.</title>
        <authorList>
            <person name="Sahin N."/>
            <person name="Saygin H."/>
            <person name="Ay H."/>
        </authorList>
    </citation>
    <scope>NUCLEOTIDE SEQUENCE [LARGE SCALE GENOMIC DNA]</scope>
    <source>
        <strain evidence="3 4">KC333</strain>
    </source>
</reference>
<dbReference type="CDD" id="cd01292">
    <property type="entry name" value="metallo-dependent_hydrolases"/>
    <property type="match status" value="1"/>
</dbReference>
<gene>
    <name evidence="3" type="ORF">C1J01_42155</name>
</gene>
<dbReference type="Proteomes" id="UP000249304">
    <property type="component" value="Unassembled WGS sequence"/>
</dbReference>
<keyword evidence="1" id="KW-0456">Lyase</keyword>
<dbReference type="OrthoDB" id="5172791at2"/>
<dbReference type="PANTHER" id="PTHR21240:SF28">
    <property type="entry name" value="ISO-OROTATE DECARBOXYLASE (EUROFUNG)"/>
    <property type="match status" value="1"/>
</dbReference>
<evidence type="ECO:0000259" key="2">
    <source>
        <dbReference type="Pfam" id="PF04909"/>
    </source>
</evidence>
<keyword evidence="3" id="KW-0378">Hydrolase</keyword>
<dbReference type="GO" id="GO:0016831">
    <property type="term" value="F:carboxy-lyase activity"/>
    <property type="evidence" value="ECO:0007669"/>
    <property type="project" value="InterPro"/>
</dbReference>
<evidence type="ECO:0000313" key="3">
    <source>
        <dbReference type="EMBL" id="PZG06606.1"/>
    </source>
</evidence>
<accession>A0A2W2D3Z6</accession>
<evidence type="ECO:0000313" key="4">
    <source>
        <dbReference type="Proteomes" id="UP000249304"/>
    </source>
</evidence>
<dbReference type="Pfam" id="PF04909">
    <property type="entry name" value="Amidohydro_2"/>
    <property type="match status" value="1"/>
</dbReference>
<organism evidence="3 4">
    <name type="scientific">Nonomuraea aridisoli</name>
    <dbReference type="NCBI Taxonomy" id="2070368"/>
    <lineage>
        <taxon>Bacteria</taxon>
        <taxon>Bacillati</taxon>
        <taxon>Actinomycetota</taxon>
        <taxon>Actinomycetes</taxon>
        <taxon>Streptosporangiales</taxon>
        <taxon>Streptosporangiaceae</taxon>
        <taxon>Nonomuraea</taxon>
    </lineage>
</organism>
<dbReference type="InterPro" id="IPR032466">
    <property type="entry name" value="Metal_Hydrolase"/>
</dbReference>
<name>A0A2W2D3Z6_9ACTN</name>
<dbReference type="InterPro" id="IPR006680">
    <property type="entry name" value="Amidohydro-rel"/>
</dbReference>
<evidence type="ECO:0000256" key="1">
    <source>
        <dbReference type="ARBA" id="ARBA00023239"/>
    </source>
</evidence>
<dbReference type="EMBL" id="POUD01000323">
    <property type="protein sequence ID" value="PZG06606.1"/>
    <property type="molecule type" value="Genomic_DNA"/>
</dbReference>
<dbReference type="GO" id="GO:0005737">
    <property type="term" value="C:cytoplasm"/>
    <property type="evidence" value="ECO:0007669"/>
    <property type="project" value="TreeGrafter"/>
</dbReference>
<dbReference type="PANTHER" id="PTHR21240">
    <property type="entry name" value="2-AMINO-3-CARBOXYLMUCONATE-6-SEMIALDEHYDE DECARBOXYLASE"/>
    <property type="match status" value="1"/>
</dbReference>
<dbReference type="AlphaFoldDB" id="A0A2W2D3Z6"/>
<sequence length="337" mass="37291">MGPELVHRGETLTAPPAPRLLADCAFIRIPAPLGGSAVGRVCTVVTERDSDARVPDWWRGLGLPGLIDLHVHFLPERMERRVWHHFHHGGPLMGDGWPITYEWPVERRVERLRELGVRSFPALAYAHRPGMAADLNEWTLGFARRTPGCLPSATFFPEPGAGKYVGAALDDGARIFKVHLQVGAFDPRVPELDEVWGLLAEAGVPVVVHASSIPVPGGYVGEEPISGVLRRHPRLRVVIAHMGMPEYDPFFELAARYERVALDTTMAFTDFSERAMPFPERLRPALLDLGLAGKVVLGSDFPTIPYPYAHQLDALARLDLGDDWLRAVCWSNGMAMI</sequence>
<proteinExistence type="predicted"/>